<evidence type="ECO:0000256" key="4">
    <source>
        <dbReference type="ARBA" id="ARBA00023027"/>
    </source>
</evidence>
<evidence type="ECO:0000259" key="7">
    <source>
        <dbReference type="Pfam" id="PF01761"/>
    </source>
</evidence>
<evidence type="ECO:0000256" key="2">
    <source>
        <dbReference type="ARBA" id="ARBA00001941"/>
    </source>
</evidence>
<dbReference type="CDD" id="cd08195">
    <property type="entry name" value="DHQS"/>
    <property type="match status" value="1"/>
</dbReference>
<dbReference type="KEGG" id="iis:EYM_03675"/>
<dbReference type="Gene3D" id="3.40.50.1970">
    <property type="match status" value="1"/>
</dbReference>
<proteinExistence type="predicted"/>
<dbReference type="PIRSF" id="PIRSF001455">
    <property type="entry name" value="DHQ_synth"/>
    <property type="match status" value="1"/>
</dbReference>
<name>A0A0U2VC50_9CREN</name>
<dbReference type="PANTHER" id="PTHR43622">
    <property type="entry name" value="3-DEHYDROQUINATE SYNTHASE"/>
    <property type="match status" value="1"/>
</dbReference>
<dbReference type="STRING" id="940295.EYM_03675"/>
<dbReference type="InterPro" id="IPR056179">
    <property type="entry name" value="DHQS_C"/>
</dbReference>
<feature type="domain" description="3-dehydroquinate synthase C-terminal" evidence="8">
    <location>
        <begin position="184"/>
        <end position="328"/>
    </location>
</feature>
<evidence type="ECO:0000256" key="6">
    <source>
        <dbReference type="ARBA" id="ARBA00023285"/>
    </source>
</evidence>
<accession>A0A0U2VC50</accession>
<dbReference type="InterPro" id="IPR030960">
    <property type="entry name" value="DHQS/DOIS_N"/>
</dbReference>
<dbReference type="EMBL" id="CP006867">
    <property type="protein sequence ID" value="ALU11682.1"/>
    <property type="molecule type" value="Genomic_DNA"/>
</dbReference>
<comment type="cofactor">
    <cofactor evidence="2">
        <name>Co(2+)</name>
        <dbReference type="ChEBI" id="CHEBI:48828"/>
    </cofactor>
</comment>
<keyword evidence="6" id="KW-0170">Cobalt</keyword>
<dbReference type="Proteomes" id="UP000060778">
    <property type="component" value="Chromosome"/>
</dbReference>
<dbReference type="OrthoDB" id="21407at2157"/>
<dbReference type="Gene3D" id="1.20.1090.10">
    <property type="entry name" value="Dehydroquinate synthase-like - alpha domain"/>
    <property type="match status" value="1"/>
</dbReference>
<evidence type="ECO:0000256" key="3">
    <source>
        <dbReference type="ARBA" id="ARBA00022723"/>
    </source>
</evidence>
<evidence type="ECO:0000313" key="9">
    <source>
        <dbReference type="EMBL" id="ALU11682.1"/>
    </source>
</evidence>
<reference evidence="9 10" key="1">
    <citation type="submission" date="2013-11" db="EMBL/GenBank/DDBJ databases">
        <title>Comparative genomics of Ignicoccus.</title>
        <authorList>
            <person name="Podar M."/>
        </authorList>
    </citation>
    <scope>NUCLEOTIDE SEQUENCE [LARGE SCALE GENOMIC DNA]</scope>
    <source>
        <strain evidence="9 10">DSM 13165</strain>
    </source>
</reference>
<dbReference type="Pfam" id="PF24621">
    <property type="entry name" value="DHQS_C"/>
    <property type="match status" value="1"/>
</dbReference>
<keyword evidence="4" id="KW-0520">NAD</keyword>
<dbReference type="PANTHER" id="PTHR43622:SF1">
    <property type="entry name" value="3-DEHYDROQUINATE SYNTHASE"/>
    <property type="match status" value="1"/>
</dbReference>
<dbReference type="InterPro" id="IPR050071">
    <property type="entry name" value="Dehydroquinate_synthase"/>
</dbReference>
<dbReference type="GO" id="GO:0009073">
    <property type="term" value="P:aromatic amino acid family biosynthetic process"/>
    <property type="evidence" value="ECO:0007669"/>
    <property type="project" value="InterPro"/>
</dbReference>
<protein>
    <submittedName>
        <fullName evidence="9">3-dehydroquinate synthase</fullName>
    </submittedName>
</protein>
<keyword evidence="5" id="KW-0456">Lyase</keyword>
<evidence type="ECO:0000259" key="8">
    <source>
        <dbReference type="Pfam" id="PF24621"/>
    </source>
</evidence>
<evidence type="ECO:0000256" key="1">
    <source>
        <dbReference type="ARBA" id="ARBA00001911"/>
    </source>
</evidence>
<dbReference type="GO" id="GO:0003856">
    <property type="term" value="F:3-dehydroquinate synthase activity"/>
    <property type="evidence" value="ECO:0007669"/>
    <property type="project" value="TreeGrafter"/>
</dbReference>
<organism evidence="9 10">
    <name type="scientific">Ignicoccus islandicus DSM 13165</name>
    <dbReference type="NCBI Taxonomy" id="940295"/>
    <lineage>
        <taxon>Archaea</taxon>
        <taxon>Thermoproteota</taxon>
        <taxon>Thermoprotei</taxon>
        <taxon>Desulfurococcales</taxon>
        <taxon>Desulfurococcaceae</taxon>
        <taxon>Ignicoccus</taxon>
    </lineage>
</organism>
<dbReference type="Pfam" id="PF01761">
    <property type="entry name" value="DHQ_synthase"/>
    <property type="match status" value="1"/>
</dbReference>
<feature type="domain" description="3-dehydroquinate synthase N-terminal" evidence="7">
    <location>
        <begin position="69"/>
        <end position="180"/>
    </location>
</feature>
<dbReference type="PATRIC" id="fig|940295.4.peg.713"/>
<keyword evidence="3" id="KW-0479">Metal-binding</keyword>
<sequence length="370" mass="42245">MKSYYKELKITILDEYFYHIIVGRNVLERLKDFLRTAYFNPKLAIVGKGVHDNFPNLTSELQRVFEDVMVIEDGEKSKELETALYIIEKLWERKASRWDAIACASGGSLCDTVGFAASIYMRGIPFVQIPTTLLAMIDSSLGGKTAVNYKGTKNIIGSFYHPSIVASDLRFIETLPERVYLSSLAEALKYGFTLSEDYLSFLVNNRKEIISRRDDEVMELVLRASKLKLDVVREDPRERKGIREVLNYGHTVGHALESGSKYELLHGEAVALGMIVETKYYDKINGTELDKIVSKVISDYEILKFVNLNSVCEIEEEAYTSYILRDKKRIGDRIRVPVLLGIGRWELRELPVTSFAKETYSILKSEICKN</sequence>
<comment type="cofactor">
    <cofactor evidence="1">
        <name>NAD(+)</name>
        <dbReference type="ChEBI" id="CHEBI:57540"/>
    </cofactor>
</comment>
<evidence type="ECO:0000256" key="5">
    <source>
        <dbReference type="ARBA" id="ARBA00023239"/>
    </source>
</evidence>
<dbReference type="GeneID" id="30680129"/>
<dbReference type="SUPFAM" id="SSF56796">
    <property type="entry name" value="Dehydroquinate synthase-like"/>
    <property type="match status" value="1"/>
</dbReference>
<dbReference type="InterPro" id="IPR030963">
    <property type="entry name" value="DHQ_synth_fam"/>
</dbReference>
<dbReference type="AlphaFoldDB" id="A0A0U2VC50"/>
<keyword evidence="10" id="KW-1185">Reference proteome</keyword>
<gene>
    <name evidence="9" type="ORF">EYM_03675</name>
</gene>
<dbReference type="GO" id="GO:0046872">
    <property type="term" value="F:metal ion binding"/>
    <property type="evidence" value="ECO:0007669"/>
    <property type="project" value="UniProtKB-KW"/>
</dbReference>
<evidence type="ECO:0000313" key="10">
    <source>
        <dbReference type="Proteomes" id="UP000060778"/>
    </source>
</evidence>
<dbReference type="RefSeq" id="WP_075049710.1">
    <property type="nucleotide sequence ID" value="NZ_CP006867.1"/>
</dbReference>